<accession>A0A2I0W4H9</accession>
<evidence type="ECO:0000256" key="1">
    <source>
        <dbReference type="ARBA" id="ARBA00004123"/>
    </source>
</evidence>
<dbReference type="InterPro" id="IPR046341">
    <property type="entry name" value="SET_dom_sf"/>
</dbReference>
<dbReference type="Proteomes" id="UP000233837">
    <property type="component" value="Unassembled WGS sequence"/>
</dbReference>
<keyword evidence="11" id="KW-1185">Reference proteome</keyword>
<evidence type="ECO:0000256" key="5">
    <source>
        <dbReference type="ARBA" id="ARBA00022679"/>
    </source>
</evidence>
<keyword evidence="7" id="KW-0539">Nucleus</keyword>
<protein>
    <submittedName>
        <fullName evidence="10">Histone-lysine N-methyltransferase ASHH1</fullName>
    </submittedName>
</protein>
<dbReference type="PANTHER" id="PTHR22884">
    <property type="entry name" value="SET DOMAIN PROTEINS"/>
    <property type="match status" value="1"/>
</dbReference>
<dbReference type="InterPro" id="IPR050777">
    <property type="entry name" value="SET2_Histone-Lys_MeTrsfase"/>
</dbReference>
<dbReference type="GO" id="GO:0008168">
    <property type="term" value="F:methyltransferase activity"/>
    <property type="evidence" value="ECO:0007669"/>
    <property type="project" value="UniProtKB-KW"/>
</dbReference>
<evidence type="ECO:0000256" key="2">
    <source>
        <dbReference type="ARBA" id="ARBA00004286"/>
    </source>
</evidence>
<evidence type="ECO:0000259" key="9">
    <source>
        <dbReference type="PROSITE" id="PS50868"/>
    </source>
</evidence>
<evidence type="ECO:0000256" key="6">
    <source>
        <dbReference type="ARBA" id="ARBA00022691"/>
    </source>
</evidence>
<evidence type="ECO:0000256" key="3">
    <source>
        <dbReference type="ARBA" id="ARBA00022454"/>
    </source>
</evidence>
<keyword evidence="6" id="KW-0949">S-adenosyl-L-methionine</keyword>
<evidence type="ECO:0000256" key="7">
    <source>
        <dbReference type="ARBA" id="ARBA00023242"/>
    </source>
</evidence>
<dbReference type="SUPFAM" id="SSF82199">
    <property type="entry name" value="SET domain"/>
    <property type="match status" value="1"/>
</dbReference>
<feature type="domain" description="Post-SET" evidence="9">
    <location>
        <begin position="111"/>
        <end position="127"/>
    </location>
</feature>
<evidence type="ECO:0000259" key="8">
    <source>
        <dbReference type="PROSITE" id="PS50280"/>
    </source>
</evidence>
<dbReference type="InterPro" id="IPR001214">
    <property type="entry name" value="SET_dom"/>
</dbReference>
<gene>
    <name evidence="10" type="primary">ASHH1</name>
    <name evidence="10" type="ORF">MA16_Dca008674</name>
</gene>
<feature type="domain" description="SET" evidence="8">
    <location>
        <begin position="1"/>
        <end position="104"/>
    </location>
</feature>
<dbReference type="Gene3D" id="2.170.270.10">
    <property type="entry name" value="SET domain"/>
    <property type="match status" value="1"/>
</dbReference>
<keyword evidence="5 10" id="KW-0808">Transferase</keyword>
<proteinExistence type="predicted"/>
<organism evidence="10 11">
    <name type="scientific">Dendrobium catenatum</name>
    <dbReference type="NCBI Taxonomy" id="906689"/>
    <lineage>
        <taxon>Eukaryota</taxon>
        <taxon>Viridiplantae</taxon>
        <taxon>Streptophyta</taxon>
        <taxon>Embryophyta</taxon>
        <taxon>Tracheophyta</taxon>
        <taxon>Spermatophyta</taxon>
        <taxon>Magnoliopsida</taxon>
        <taxon>Liliopsida</taxon>
        <taxon>Asparagales</taxon>
        <taxon>Orchidaceae</taxon>
        <taxon>Epidendroideae</taxon>
        <taxon>Malaxideae</taxon>
        <taxon>Dendrobiinae</taxon>
        <taxon>Dendrobium</taxon>
    </lineage>
</organism>
<dbReference type="EMBL" id="KZ502926">
    <property type="protein sequence ID" value="PKU70557.1"/>
    <property type="molecule type" value="Genomic_DNA"/>
</dbReference>
<reference evidence="10 11" key="2">
    <citation type="journal article" date="2017" name="Nature">
        <title>The Apostasia genome and the evolution of orchids.</title>
        <authorList>
            <person name="Zhang G.Q."/>
            <person name="Liu K.W."/>
            <person name="Li Z."/>
            <person name="Lohaus R."/>
            <person name="Hsiao Y.Y."/>
            <person name="Niu S.C."/>
            <person name="Wang J.Y."/>
            <person name="Lin Y.C."/>
            <person name="Xu Q."/>
            <person name="Chen L.J."/>
            <person name="Yoshida K."/>
            <person name="Fujiwara S."/>
            <person name="Wang Z.W."/>
            <person name="Zhang Y.Q."/>
            <person name="Mitsuda N."/>
            <person name="Wang M."/>
            <person name="Liu G.H."/>
            <person name="Pecoraro L."/>
            <person name="Huang H.X."/>
            <person name="Xiao X.J."/>
            <person name="Lin M."/>
            <person name="Wu X.Y."/>
            <person name="Wu W.L."/>
            <person name="Chen Y.Y."/>
            <person name="Chang S.B."/>
            <person name="Sakamoto S."/>
            <person name="Ohme-Takagi M."/>
            <person name="Yagi M."/>
            <person name="Zeng S.J."/>
            <person name="Shen C.Y."/>
            <person name="Yeh C.M."/>
            <person name="Luo Y.B."/>
            <person name="Tsai W.C."/>
            <person name="Van de Peer Y."/>
            <person name="Liu Z.J."/>
        </authorList>
    </citation>
    <scope>NUCLEOTIDE SEQUENCE [LARGE SCALE GENOMIC DNA]</scope>
    <source>
        <tissue evidence="10">The whole plant</tissue>
    </source>
</reference>
<comment type="subcellular location">
    <subcellularLocation>
        <location evidence="2">Chromosome</location>
    </subcellularLocation>
    <subcellularLocation>
        <location evidence="1">Nucleus</location>
    </subcellularLocation>
</comment>
<dbReference type="PROSITE" id="PS50280">
    <property type="entry name" value="SET"/>
    <property type="match status" value="1"/>
</dbReference>
<dbReference type="GO" id="GO:0005634">
    <property type="term" value="C:nucleus"/>
    <property type="evidence" value="ECO:0007669"/>
    <property type="project" value="UniProtKB-SubCell"/>
</dbReference>
<dbReference type="Pfam" id="PF00856">
    <property type="entry name" value="SET"/>
    <property type="match status" value="1"/>
</dbReference>
<sequence length="459" mass="51893">MAISIPLQAGQFVIEYCGEVISWKEAKQRSQAYETEGLKDAYIISLDAHETIDATRKGNLARFINHSCGPNCETRKWNVLGEIRVGIFAKHDIPAGTELSYNYNFEWYGGAKVRCLCGAACCSDFLGAKSRGFQNFVVPIKLMVSGLLNDRYSVDNMPLYDSTDEETDSNFIKAIVQSNEGTTTETEIDESLRSTYDTDCEILSQALPINVEPLSSVPMEMEEEKNDTNELSNFYVHDAQQSPPQKTAMVSRIRNRNVFRNYQIQSSPLSKNLPPYSNGKLKNHVRRQVNVKFICERLASKEACDELVSCEVCTQEFSISISKFKKSHPTRGSHKHVLLNNHRTLVLTVKEAQDIESGKPDDLLIVLELKNQATSQLDCLYDEIRPAIEERERDSQDSVSTSIAEKWIEASCNKLKTEFDLHSAIIKNIFCTPRRTWSPQAQGALENGIKYLENCQSRD</sequence>
<evidence type="ECO:0000313" key="11">
    <source>
        <dbReference type="Proteomes" id="UP000233837"/>
    </source>
</evidence>
<dbReference type="SMART" id="SM00317">
    <property type="entry name" value="SET"/>
    <property type="match status" value="1"/>
</dbReference>
<dbReference type="GO" id="GO:0005694">
    <property type="term" value="C:chromosome"/>
    <property type="evidence" value="ECO:0007669"/>
    <property type="project" value="UniProtKB-SubCell"/>
</dbReference>
<evidence type="ECO:0000256" key="4">
    <source>
        <dbReference type="ARBA" id="ARBA00022603"/>
    </source>
</evidence>
<dbReference type="PROSITE" id="PS50868">
    <property type="entry name" value="POST_SET"/>
    <property type="match status" value="1"/>
</dbReference>
<keyword evidence="4 10" id="KW-0489">Methyltransferase</keyword>
<dbReference type="AlphaFoldDB" id="A0A2I0W4H9"/>
<dbReference type="STRING" id="906689.A0A2I0W4H9"/>
<name>A0A2I0W4H9_9ASPA</name>
<dbReference type="InterPro" id="IPR003616">
    <property type="entry name" value="Post-SET_dom"/>
</dbReference>
<reference evidence="10 11" key="1">
    <citation type="journal article" date="2016" name="Sci. Rep.">
        <title>The Dendrobium catenatum Lindl. genome sequence provides insights into polysaccharide synthase, floral development and adaptive evolution.</title>
        <authorList>
            <person name="Zhang G.Q."/>
            <person name="Xu Q."/>
            <person name="Bian C."/>
            <person name="Tsai W.C."/>
            <person name="Yeh C.M."/>
            <person name="Liu K.W."/>
            <person name="Yoshida K."/>
            <person name="Zhang L.S."/>
            <person name="Chang S.B."/>
            <person name="Chen F."/>
            <person name="Shi Y."/>
            <person name="Su Y.Y."/>
            <person name="Zhang Y.Q."/>
            <person name="Chen L.J."/>
            <person name="Yin Y."/>
            <person name="Lin M."/>
            <person name="Huang H."/>
            <person name="Deng H."/>
            <person name="Wang Z.W."/>
            <person name="Zhu S.L."/>
            <person name="Zhao X."/>
            <person name="Deng C."/>
            <person name="Niu S.C."/>
            <person name="Huang J."/>
            <person name="Wang M."/>
            <person name="Liu G.H."/>
            <person name="Yang H.J."/>
            <person name="Xiao X.J."/>
            <person name="Hsiao Y.Y."/>
            <person name="Wu W.L."/>
            <person name="Chen Y.Y."/>
            <person name="Mitsuda N."/>
            <person name="Ohme-Takagi M."/>
            <person name="Luo Y.B."/>
            <person name="Van de Peer Y."/>
            <person name="Liu Z.J."/>
        </authorList>
    </citation>
    <scope>NUCLEOTIDE SEQUENCE [LARGE SCALE GENOMIC DNA]</scope>
    <source>
        <tissue evidence="10">The whole plant</tissue>
    </source>
</reference>
<dbReference type="GO" id="GO:0032259">
    <property type="term" value="P:methylation"/>
    <property type="evidence" value="ECO:0007669"/>
    <property type="project" value="UniProtKB-KW"/>
</dbReference>
<evidence type="ECO:0000313" key="10">
    <source>
        <dbReference type="EMBL" id="PKU70557.1"/>
    </source>
</evidence>
<keyword evidence="3" id="KW-0158">Chromosome</keyword>